<dbReference type="OrthoDB" id="2529286at2759"/>
<dbReference type="Gene3D" id="3.40.50.150">
    <property type="entry name" value="Vaccinia Virus protein VP39"/>
    <property type="match status" value="1"/>
</dbReference>
<dbReference type="Proteomes" id="UP001063166">
    <property type="component" value="Unassembled WGS sequence"/>
</dbReference>
<feature type="region of interest" description="Disordered" evidence="1">
    <location>
        <begin position="70"/>
        <end position="91"/>
    </location>
</feature>
<keyword evidence="3" id="KW-1185">Reference proteome</keyword>
<proteinExistence type="predicted"/>
<keyword evidence="2" id="KW-0808">Transferase</keyword>
<dbReference type="EMBL" id="BRPK01000013">
    <property type="protein sequence ID" value="GLB43364.1"/>
    <property type="molecule type" value="Genomic_DNA"/>
</dbReference>
<gene>
    <name evidence="2" type="primary">RKM5</name>
    <name evidence="2" type="ORF">LshimejAT787_1302650</name>
</gene>
<evidence type="ECO:0000313" key="3">
    <source>
        <dbReference type="Proteomes" id="UP001063166"/>
    </source>
</evidence>
<keyword evidence="2" id="KW-0489">Methyltransferase</keyword>
<dbReference type="Pfam" id="PF10294">
    <property type="entry name" value="Methyltransf_16"/>
    <property type="match status" value="1"/>
</dbReference>
<dbReference type="InterPro" id="IPR019410">
    <property type="entry name" value="Methyltransf_16"/>
</dbReference>
<dbReference type="PANTHER" id="PTHR14614">
    <property type="entry name" value="HEPATOCELLULAR CARCINOMA-ASSOCIATED ANTIGEN"/>
    <property type="match status" value="1"/>
</dbReference>
<dbReference type="GO" id="GO:0032991">
    <property type="term" value="C:protein-containing complex"/>
    <property type="evidence" value="ECO:0007669"/>
    <property type="project" value="TreeGrafter"/>
</dbReference>
<comment type="caution">
    <text evidence="2">The sequence shown here is derived from an EMBL/GenBank/DDBJ whole genome shotgun (WGS) entry which is preliminary data.</text>
</comment>
<dbReference type="GO" id="GO:0008757">
    <property type="term" value="F:S-adenosylmethionine-dependent methyltransferase activity"/>
    <property type="evidence" value="ECO:0007669"/>
    <property type="project" value="UniProtKB-ARBA"/>
</dbReference>
<sequence>MDPESQHGFRGAVRISSDAERVTDADEEVFLLYSDLQSGAATADTDTFRGLGHVDSRKDTMTITFELKVPTSTASDKPRRHRKTRKPSKDLDKTFQIELAQDKSALRTRKGDTGSVLWKASIDFARLVLQQIHAQASDSLLDAEILKTQHVVELGAGTGLLAIAFASLVQRYTVTDIGALIPLLRKNVASNFDGWPEQCLPSAPGSNVFVEELDWLILNSTIPAHRNRVVDFEPADLILVVDCIYHPSLLPSLLETIDHLTIPARTAVLVVVELRAEDVIREFLELWLSRQGWEIRRLTGLLDRPYAMWLGWRVGDHQ</sequence>
<reference evidence="2" key="1">
    <citation type="submission" date="2022-07" db="EMBL/GenBank/DDBJ databases">
        <title>The genome of Lyophyllum shimeji provides insight into the initial evolution of ectomycorrhizal fungal genome.</title>
        <authorList>
            <person name="Kobayashi Y."/>
            <person name="Shibata T."/>
            <person name="Hirakawa H."/>
            <person name="Shigenobu S."/>
            <person name="Nishiyama T."/>
            <person name="Yamada A."/>
            <person name="Hasebe M."/>
            <person name="Kawaguchi M."/>
        </authorList>
    </citation>
    <scope>NUCLEOTIDE SEQUENCE</scope>
    <source>
        <strain evidence="2">AT787</strain>
    </source>
</reference>
<dbReference type="GO" id="GO:0005829">
    <property type="term" value="C:cytosol"/>
    <property type="evidence" value="ECO:0007669"/>
    <property type="project" value="TreeGrafter"/>
</dbReference>
<evidence type="ECO:0000256" key="1">
    <source>
        <dbReference type="SAM" id="MobiDB-lite"/>
    </source>
</evidence>
<dbReference type="SUPFAM" id="SSF53335">
    <property type="entry name" value="S-adenosyl-L-methionine-dependent methyltransferases"/>
    <property type="match status" value="1"/>
</dbReference>
<dbReference type="PANTHER" id="PTHR14614:SF109">
    <property type="entry name" value="RIBOSOMAL LYSINE N-METHYLTRANSFERASE 5"/>
    <property type="match status" value="1"/>
</dbReference>
<protein>
    <submittedName>
        <fullName evidence="2">Lysine methyltransferase</fullName>
    </submittedName>
</protein>
<dbReference type="InterPro" id="IPR029063">
    <property type="entry name" value="SAM-dependent_MTases_sf"/>
</dbReference>
<dbReference type="AlphaFoldDB" id="A0A9P3PXM7"/>
<organism evidence="2 3">
    <name type="scientific">Lyophyllum shimeji</name>
    <name type="common">Hon-shimeji</name>
    <name type="synonym">Tricholoma shimeji</name>
    <dbReference type="NCBI Taxonomy" id="47721"/>
    <lineage>
        <taxon>Eukaryota</taxon>
        <taxon>Fungi</taxon>
        <taxon>Dikarya</taxon>
        <taxon>Basidiomycota</taxon>
        <taxon>Agaricomycotina</taxon>
        <taxon>Agaricomycetes</taxon>
        <taxon>Agaricomycetidae</taxon>
        <taxon>Agaricales</taxon>
        <taxon>Tricholomatineae</taxon>
        <taxon>Lyophyllaceae</taxon>
        <taxon>Lyophyllum</taxon>
    </lineage>
</organism>
<evidence type="ECO:0000313" key="2">
    <source>
        <dbReference type="EMBL" id="GLB43364.1"/>
    </source>
</evidence>
<name>A0A9P3PXM7_LYOSH</name>
<dbReference type="GO" id="GO:0032259">
    <property type="term" value="P:methylation"/>
    <property type="evidence" value="ECO:0007669"/>
    <property type="project" value="UniProtKB-KW"/>
</dbReference>
<accession>A0A9P3PXM7</accession>